<dbReference type="Gene3D" id="3.40.50.300">
    <property type="entry name" value="P-loop containing nucleotide triphosphate hydrolases"/>
    <property type="match status" value="1"/>
</dbReference>
<feature type="binding site" evidence="9">
    <location>
        <position position="17"/>
    </location>
    <ligand>
        <name>Mg(2+)</name>
        <dbReference type="ChEBI" id="CHEBI:18420"/>
    </ligand>
</feature>
<dbReference type="NCBIfam" id="TIGR00347">
    <property type="entry name" value="bioD"/>
    <property type="match status" value="1"/>
</dbReference>
<keyword evidence="4 9" id="KW-0547">Nucleotide-binding</keyword>
<evidence type="ECO:0000256" key="6">
    <source>
        <dbReference type="ARBA" id="ARBA00022840"/>
    </source>
</evidence>
<dbReference type="GO" id="GO:0004141">
    <property type="term" value="F:dethiobiotin synthase activity"/>
    <property type="evidence" value="ECO:0007669"/>
    <property type="project" value="UniProtKB-UniRule"/>
</dbReference>
<dbReference type="CDD" id="cd03109">
    <property type="entry name" value="DTBS"/>
    <property type="match status" value="1"/>
</dbReference>
<evidence type="ECO:0000256" key="7">
    <source>
        <dbReference type="ARBA" id="ARBA00022842"/>
    </source>
</evidence>
<keyword evidence="5 9" id="KW-0093">Biotin biosynthesis</keyword>
<organism evidence="10 11">
    <name type="scientific">Robinsoniella peoriensis</name>
    <dbReference type="NCBI Taxonomy" id="180332"/>
    <lineage>
        <taxon>Bacteria</taxon>
        <taxon>Bacillati</taxon>
        <taxon>Bacillota</taxon>
        <taxon>Clostridia</taxon>
        <taxon>Lachnospirales</taxon>
        <taxon>Lachnospiraceae</taxon>
        <taxon>Robinsoniella</taxon>
    </lineage>
</organism>
<evidence type="ECO:0000313" key="10">
    <source>
        <dbReference type="EMBL" id="TLD02083.1"/>
    </source>
</evidence>
<dbReference type="InterPro" id="IPR004472">
    <property type="entry name" value="DTB_synth_BioD"/>
</dbReference>
<dbReference type="EC" id="6.3.3.3" evidence="9"/>
<feature type="active site" evidence="9">
    <location>
        <position position="38"/>
    </location>
</feature>
<keyword evidence="3 9" id="KW-0479">Metal-binding</keyword>
<keyword evidence="1 9" id="KW-0963">Cytoplasm</keyword>
<feature type="binding site" evidence="9">
    <location>
        <begin position="179"/>
        <end position="180"/>
    </location>
    <ligand>
        <name>ATP</name>
        <dbReference type="ChEBI" id="CHEBI:30616"/>
    </ligand>
</feature>
<dbReference type="RefSeq" id="WP_138001980.1">
    <property type="nucleotide sequence ID" value="NZ_CAUSDN010000037.1"/>
</dbReference>
<keyword evidence="6 9" id="KW-0067">ATP-binding</keyword>
<evidence type="ECO:0000256" key="1">
    <source>
        <dbReference type="ARBA" id="ARBA00022490"/>
    </source>
</evidence>
<keyword evidence="2 9" id="KW-0436">Ligase</keyword>
<dbReference type="InterPro" id="IPR027417">
    <property type="entry name" value="P-loop_NTPase"/>
</dbReference>
<feature type="binding site" evidence="9">
    <location>
        <begin position="116"/>
        <end position="119"/>
    </location>
    <ligand>
        <name>ATP</name>
        <dbReference type="ChEBI" id="CHEBI:30616"/>
    </ligand>
</feature>
<comment type="cofactor">
    <cofactor evidence="9">
        <name>Mg(2+)</name>
        <dbReference type="ChEBI" id="CHEBI:18420"/>
    </cofactor>
</comment>
<feature type="binding site" evidence="9">
    <location>
        <begin position="13"/>
        <end position="18"/>
    </location>
    <ligand>
        <name>ATP</name>
        <dbReference type="ChEBI" id="CHEBI:30616"/>
    </ligand>
</feature>
<comment type="catalytic activity">
    <reaction evidence="8">
        <text>(7R,8S)-8-amino-7-(carboxyamino)nonanoate + ATP = (4R,5S)-dethiobiotin + ADP + phosphate + H(+)</text>
        <dbReference type="Rhea" id="RHEA:63684"/>
        <dbReference type="ChEBI" id="CHEBI:15378"/>
        <dbReference type="ChEBI" id="CHEBI:30616"/>
        <dbReference type="ChEBI" id="CHEBI:43474"/>
        <dbReference type="ChEBI" id="CHEBI:149470"/>
        <dbReference type="ChEBI" id="CHEBI:149473"/>
        <dbReference type="ChEBI" id="CHEBI:456216"/>
    </reaction>
</comment>
<evidence type="ECO:0000256" key="3">
    <source>
        <dbReference type="ARBA" id="ARBA00022723"/>
    </source>
</evidence>
<keyword evidence="11" id="KW-1185">Reference proteome</keyword>
<evidence type="ECO:0000256" key="2">
    <source>
        <dbReference type="ARBA" id="ARBA00022598"/>
    </source>
</evidence>
<gene>
    <name evidence="10" type="primary">bioD1</name>
    <name evidence="9" type="synonym">bioD</name>
    <name evidence="10" type="ORF">DSM106044_01120</name>
</gene>
<dbReference type="GO" id="GO:0000287">
    <property type="term" value="F:magnesium ion binding"/>
    <property type="evidence" value="ECO:0007669"/>
    <property type="project" value="UniProtKB-UniRule"/>
</dbReference>
<comment type="caution">
    <text evidence="9">Lacks conserved residue(s) required for the propagation of feature annotation.</text>
</comment>
<evidence type="ECO:0000256" key="9">
    <source>
        <dbReference type="HAMAP-Rule" id="MF_00336"/>
    </source>
</evidence>
<comment type="subunit">
    <text evidence="9">Homodimer.</text>
</comment>
<name>A0A4U8QCN6_9FIRM</name>
<dbReference type="UniPathway" id="UPA00078">
    <property type="reaction ID" value="UER00161"/>
</dbReference>
<evidence type="ECO:0000313" key="11">
    <source>
        <dbReference type="Proteomes" id="UP000306509"/>
    </source>
</evidence>
<dbReference type="STRING" id="180332.GCA_000797495_00552"/>
<evidence type="ECO:0000256" key="8">
    <source>
        <dbReference type="ARBA" id="ARBA00047386"/>
    </source>
</evidence>
<comment type="pathway">
    <text evidence="9">Cofactor biosynthesis; biotin biosynthesis; biotin from 7,8-diaminononanoate: step 1/2.</text>
</comment>
<sequence length="226" mass="24839">MGKSIFITGTGTDVGKTFITALIVKKLHEAGKKAAYFKAAASGNVRSEKGLIPGDADMVRKISGIDMKLSDMIPYVYENAVSPHLASRIEGNPVNLEVVKQKYAELCRHYDYVTMEGSGGILCPVCFDEKEIWLEDIIKTLGLSSILIADAGLGTINAAVLTVEYMRQKGLPVKGIILNHYHPQNPMEEDNKKMIEHRSGIPVIACVEDESGDLDIELPKLMQLYE</sequence>
<evidence type="ECO:0000256" key="4">
    <source>
        <dbReference type="ARBA" id="ARBA00022741"/>
    </source>
</evidence>
<comment type="catalytic activity">
    <reaction evidence="9">
        <text>(7R,8S)-7,8-diammoniononanoate + CO2 + ATP = (4R,5S)-dethiobiotin + ADP + phosphate + 3 H(+)</text>
        <dbReference type="Rhea" id="RHEA:15805"/>
        <dbReference type="ChEBI" id="CHEBI:15378"/>
        <dbReference type="ChEBI" id="CHEBI:16526"/>
        <dbReference type="ChEBI" id="CHEBI:30616"/>
        <dbReference type="ChEBI" id="CHEBI:43474"/>
        <dbReference type="ChEBI" id="CHEBI:149469"/>
        <dbReference type="ChEBI" id="CHEBI:149473"/>
        <dbReference type="ChEBI" id="CHEBI:456216"/>
        <dbReference type="EC" id="6.3.3.3"/>
    </reaction>
</comment>
<feature type="binding site" evidence="9">
    <location>
        <position position="116"/>
    </location>
    <ligand>
        <name>Mg(2+)</name>
        <dbReference type="ChEBI" id="CHEBI:18420"/>
    </ligand>
</feature>
<comment type="function">
    <text evidence="9">Catalyzes a mechanistically unusual reaction, the ATP-dependent insertion of CO2 between the N7 and N8 nitrogen atoms of 7,8-diaminopelargonic acid (DAPA, also called 7,8-diammoniononanoate) to form a ureido ring.</text>
</comment>
<dbReference type="EMBL" id="QGQD01000023">
    <property type="protein sequence ID" value="TLD02083.1"/>
    <property type="molecule type" value="Genomic_DNA"/>
</dbReference>
<dbReference type="GO" id="GO:0005524">
    <property type="term" value="F:ATP binding"/>
    <property type="evidence" value="ECO:0007669"/>
    <property type="project" value="UniProtKB-UniRule"/>
</dbReference>
<feature type="binding site" evidence="9">
    <location>
        <position position="42"/>
    </location>
    <ligand>
        <name>substrate</name>
    </ligand>
</feature>
<dbReference type="SUPFAM" id="SSF52540">
    <property type="entry name" value="P-loop containing nucleoside triphosphate hydrolases"/>
    <property type="match status" value="1"/>
</dbReference>
<comment type="caution">
    <text evidence="10">The sequence shown here is derived from an EMBL/GenBank/DDBJ whole genome shotgun (WGS) entry which is preliminary data.</text>
</comment>
<comment type="subcellular location">
    <subcellularLocation>
        <location evidence="9">Cytoplasm</location>
    </subcellularLocation>
</comment>
<feature type="binding site" evidence="9">
    <location>
        <position position="55"/>
    </location>
    <ligand>
        <name>ATP</name>
        <dbReference type="ChEBI" id="CHEBI:30616"/>
    </ligand>
</feature>
<dbReference type="Proteomes" id="UP000306509">
    <property type="component" value="Unassembled WGS sequence"/>
</dbReference>
<dbReference type="AlphaFoldDB" id="A0A4U8QCN6"/>
<dbReference type="PIRSF" id="PIRSF006755">
    <property type="entry name" value="DTB_synth"/>
    <property type="match status" value="1"/>
</dbReference>
<proteinExistence type="inferred from homology"/>
<keyword evidence="7 9" id="KW-0460">Magnesium</keyword>
<evidence type="ECO:0000256" key="5">
    <source>
        <dbReference type="ARBA" id="ARBA00022756"/>
    </source>
</evidence>
<accession>A0A4U8QCN6</accession>
<protein>
    <recommendedName>
        <fullName evidence="9">ATP-dependent dethiobiotin synthetase BioD</fullName>
        <ecNumber evidence="9">6.3.3.3</ecNumber>
    </recommendedName>
    <alternativeName>
        <fullName evidence="9">DTB synthetase</fullName>
        <shortName evidence="9">DTBS</shortName>
    </alternativeName>
    <alternativeName>
        <fullName evidence="9">Dethiobiotin synthase</fullName>
    </alternativeName>
</protein>
<dbReference type="HAMAP" id="MF_00336">
    <property type="entry name" value="BioD"/>
    <property type="match status" value="1"/>
</dbReference>
<dbReference type="GO" id="GO:0005829">
    <property type="term" value="C:cytosol"/>
    <property type="evidence" value="ECO:0007669"/>
    <property type="project" value="TreeGrafter"/>
</dbReference>
<reference evidence="10 11" key="1">
    <citation type="journal article" date="2019" name="Anaerobe">
        <title>Detection of Robinsoniella peoriensis in multiple bone samples of a trauma patient.</title>
        <authorList>
            <person name="Schrottner P."/>
            <person name="Hartwich K."/>
            <person name="Bunk B."/>
            <person name="Schober I."/>
            <person name="Helbig S."/>
            <person name="Rudolph W.W."/>
            <person name="Gunzer F."/>
        </authorList>
    </citation>
    <scope>NUCLEOTIDE SEQUENCE [LARGE SCALE GENOMIC DNA]</scope>
    <source>
        <strain evidence="10 11">DSM 106044</strain>
    </source>
</reference>
<dbReference type="PANTHER" id="PTHR43210:SF2">
    <property type="entry name" value="ATP-DEPENDENT DETHIOBIOTIN SYNTHETASE BIOD 2"/>
    <property type="match status" value="1"/>
</dbReference>
<dbReference type="GO" id="GO:0009102">
    <property type="term" value="P:biotin biosynthetic process"/>
    <property type="evidence" value="ECO:0007669"/>
    <property type="project" value="UniProtKB-UniRule"/>
</dbReference>
<feature type="binding site" evidence="9">
    <location>
        <position position="55"/>
    </location>
    <ligand>
        <name>Mg(2+)</name>
        <dbReference type="ChEBI" id="CHEBI:18420"/>
    </ligand>
</feature>
<dbReference type="Pfam" id="PF13500">
    <property type="entry name" value="AAA_26"/>
    <property type="match status" value="1"/>
</dbReference>
<comment type="similarity">
    <text evidence="9">Belongs to the dethiobiotin synthetase family.</text>
</comment>
<dbReference type="PANTHER" id="PTHR43210">
    <property type="entry name" value="DETHIOBIOTIN SYNTHETASE"/>
    <property type="match status" value="1"/>
</dbReference>